<evidence type="ECO:0000313" key="2">
    <source>
        <dbReference type="EMBL" id="KKP72825.1"/>
    </source>
</evidence>
<accession>A0A0G0EC56</accession>
<evidence type="ECO:0000259" key="1">
    <source>
        <dbReference type="Pfam" id="PF13280"/>
    </source>
</evidence>
<evidence type="ECO:0000313" key="3">
    <source>
        <dbReference type="Proteomes" id="UP000034457"/>
    </source>
</evidence>
<dbReference type="PROSITE" id="PS52050">
    <property type="entry name" value="WYL"/>
    <property type="match status" value="1"/>
</dbReference>
<dbReference type="InterPro" id="IPR026881">
    <property type="entry name" value="WYL_dom"/>
</dbReference>
<feature type="domain" description="WYL" evidence="1">
    <location>
        <begin position="102"/>
        <end position="159"/>
    </location>
</feature>
<dbReference type="AlphaFoldDB" id="A0A0G0EC56"/>
<sequence>MIFSQKMYKYLALLTLSETFSRFYNWSEKEQKIIDSLIHDSKNTLQDNEKKLVLYRLRKMKNNYNEDALYSLGKTYWHELNNKDEYLRPSVEYEEETYEIWIRAVRLKKSIEIIYDSTTSGMAKRVVDPYKTSTPYGEGFCHLKKSIRKFRFDRIIEIKLTDMLFIKPKHWQNKQ</sequence>
<gene>
    <name evidence="2" type="ORF">UR68_C0012G0018</name>
</gene>
<organism evidence="2 3">
    <name type="scientific">Candidatus Roizmanbacteria bacterium GW2011_GWA2_35_19</name>
    <dbReference type="NCBI Taxonomy" id="1618478"/>
    <lineage>
        <taxon>Bacteria</taxon>
        <taxon>Candidatus Roizmaniibacteriota</taxon>
    </lineage>
</organism>
<reference evidence="2 3" key="1">
    <citation type="journal article" date="2015" name="Nature">
        <title>rRNA introns, odd ribosomes, and small enigmatic genomes across a large radiation of phyla.</title>
        <authorList>
            <person name="Brown C.T."/>
            <person name="Hug L.A."/>
            <person name="Thomas B.C."/>
            <person name="Sharon I."/>
            <person name="Castelle C.J."/>
            <person name="Singh A."/>
            <person name="Wilkins M.J."/>
            <person name="Williams K.H."/>
            <person name="Banfield J.F."/>
        </authorList>
    </citation>
    <scope>NUCLEOTIDE SEQUENCE [LARGE SCALE GENOMIC DNA]</scope>
</reference>
<name>A0A0G0EC56_9BACT</name>
<protein>
    <recommendedName>
        <fullName evidence="1">WYL domain-containing protein</fullName>
    </recommendedName>
</protein>
<dbReference type="STRING" id="1618478.UR68_C0012G0018"/>
<dbReference type="Proteomes" id="UP000034457">
    <property type="component" value="Unassembled WGS sequence"/>
</dbReference>
<dbReference type="EMBL" id="LBQC01000012">
    <property type="protein sequence ID" value="KKP72825.1"/>
    <property type="molecule type" value="Genomic_DNA"/>
</dbReference>
<dbReference type="Pfam" id="PF13280">
    <property type="entry name" value="WYL"/>
    <property type="match status" value="1"/>
</dbReference>
<comment type="caution">
    <text evidence="2">The sequence shown here is derived from an EMBL/GenBank/DDBJ whole genome shotgun (WGS) entry which is preliminary data.</text>
</comment>
<proteinExistence type="predicted"/>